<keyword evidence="2" id="KW-1185">Reference proteome</keyword>
<name>A0ABV1MRR6_9BACI</name>
<comment type="caution">
    <text evidence="1">The sequence shown here is derived from an EMBL/GenBank/DDBJ whole genome shotgun (WGS) entry which is preliminary data.</text>
</comment>
<organism evidence="1 2">
    <name type="scientific">Lysinibacillus zambalensis</name>
    <dbReference type="NCBI Taxonomy" id="3160866"/>
    <lineage>
        <taxon>Bacteria</taxon>
        <taxon>Bacillati</taxon>
        <taxon>Bacillota</taxon>
        <taxon>Bacilli</taxon>
        <taxon>Bacillales</taxon>
        <taxon>Bacillaceae</taxon>
        <taxon>Lysinibacillus</taxon>
    </lineage>
</organism>
<evidence type="ECO:0000313" key="2">
    <source>
        <dbReference type="Proteomes" id="UP001478862"/>
    </source>
</evidence>
<proteinExistence type="predicted"/>
<gene>
    <name evidence="1" type="ORF">ABNX05_11305</name>
</gene>
<dbReference type="EMBL" id="JBEGDG010000007">
    <property type="protein sequence ID" value="MEQ6355205.1"/>
    <property type="molecule type" value="Genomic_DNA"/>
</dbReference>
<evidence type="ECO:0000313" key="1">
    <source>
        <dbReference type="EMBL" id="MEQ6355205.1"/>
    </source>
</evidence>
<accession>A0ABV1MRR6</accession>
<reference evidence="1 2" key="1">
    <citation type="submission" date="2024-06" db="EMBL/GenBank/DDBJ databases">
        <title>Lysinibacillus zambalefons sp. nov., a Novel Firmicute Isolated from the Poon Bato Zambales Hyperalkaline Spring.</title>
        <authorList>
            <person name="Aja J.A."/>
            <person name="Lazaro J.E.H."/>
            <person name="Llorin L.D."/>
            <person name="Lim K.R."/>
            <person name="Teodosio J."/>
            <person name="Dalisay D.S."/>
        </authorList>
    </citation>
    <scope>NUCLEOTIDE SEQUENCE [LARGE SCALE GENOMIC DNA]</scope>
    <source>
        <strain evidence="1 2">M3</strain>
    </source>
</reference>
<protein>
    <submittedName>
        <fullName evidence="1">Uncharacterized protein</fullName>
    </submittedName>
</protein>
<dbReference type="RefSeq" id="WP_349659834.1">
    <property type="nucleotide sequence ID" value="NZ_JBEGDG010000007.1"/>
</dbReference>
<dbReference type="Proteomes" id="UP001478862">
    <property type="component" value="Unassembled WGS sequence"/>
</dbReference>
<sequence length="84" mass="9808">MTNIYIILRNGELYHGIKSKPKSVKAFTSKGIAEGVVKRDVSKIVSKMYHNMDIKPQVDNYETEAYKRFLDIVDKEFEIREINL</sequence>